<sequence>MKKFLFLSMFVLALASCGSLDTKSQSGLKGNWTISSVTYPNADYIKVTSFDIADSKCFEGSSWNFVSMSNKGTMSLNKAGCPAFSSPIVWTITKDGTFTLKITEGEKAKRVTDGYFLKVRNQTESSFELVDNVSVGGKNTEVVYQFSKM</sequence>
<proteinExistence type="predicted"/>
<dbReference type="RefSeq" id="WP_341697700.1">
    <property type="nucleotide sequence ID" value="NZ_JBBYHR010000008.1"/>
</dbReference>
<evidence type="ECO:0000313" key="3">
    <source>
        <dbReference type="EMBL" id="MEL1245387.1"/>
    </source>
</evidence>
<dbReference type="Proteomes" id="UP001464555">
    <property type="component" value="Unassembled WGS sequence"/>
</dbReference>
<feature type="chain" id="PRO_5046631337" evidence="1">
    <location>
        <begin position="16"/>
        <end position="149"/>
    </location>
</feature>
<comment type="caution">
    <text evidence="3">The sequence shown here is derived from an EMBL/GenBank/DDBJ whole genome shotgun (WGS) entry which is preliminary data.</text>
</comment>
<evidence type="ECO:0000313" key="4">
    <source>
        <dbReference type="Proteomes" id="UP001464555"/>
    </source>
</evidence>
<organism evidence="3 4">
    <name type="scientific">Flavobacterium arundinis</name>
    <dbReference type="NCBI Taxonomy" id="3139143"/>
    <lineage>
        <taxon>Bacteria</taxon>
        <taxon>Pseudomonadati</taxon>
        <taxon>Bacteroidota</taxon>
        <taxon>Flavobacteriia</taxon>
        <taxon>Flavobacteriales</taxon>
        <taxon>Flavobacteriaceae</taxon>
        <taxon>Flavobacterium</taxon>
    </lineage>
</organism>
<evidence type="ECO:0000259" key="2">
    <source>
        <dbReference type="Pfam" id="PF13648"/>
    </source>
</evidence>
<keyword evidence="4" id="KW-1185">Reference proteome</keyword>
<keyword evidence="1" id="KW-0732">Signal</keyword>
<reference evidence="3 4" key="1">
    <citation type="submission" date="2024-04" db="EMBL/GenBank/DDBJ databases">
        <title>Flavobacterium sp. DGU11 16S ribosomal RNA gene Genome sequencing and assembly.</title>
        <authorList>
            <person name="Park S."/>
        </authorList>
    </citation>
    <scope>NUCLEOTIDE SEQUENCE [LARGE SCALE GENOMIC DNA]</scope>
    <source>
        <strain evidence="3 4">DGU11</strain>
    </source>
</reference>
<evidence type="ECO:0000256" key="1">
    <source>
        <dbReference type="SAM" id="SignalP"/>
    </source>
</evidence>
<name>A0ABU9HZ07_9FLAO</name>
<feature type="domain" description="Lipocalin-like" evidence="2">
    <location>
        <begin position="28"/>
        <end position="107"/>
    </location>
</feature>
<dbReference type="InterPro" id="IPR024311">
    <property type="entry name" value="Lipocalin-like"/>
</dbReference>
<dbReference type="EMBL" id="JBBYHR010000008">
    <property type="protein sequence ID" value="MEL1245387.1"/>
    <property type="molecule type" value="Genomic_DNA"/>
</dbReference>
<protein>
    <submittedName>
        <fullName evidence="3">Lipocalin family protein</fullName>
    </submittedName>
</protein>
<accession>A0ABU9HZ07</accession>
<dbReference type="PROSITE" id="PS51257">
    <property type="entry name" value="PROKAR_LIPOPROTEIN"/>
    <property type="match status" value="1"/>
</dbReference>
<dbReference type="Pfam" id="PF13648">
    <property type="entry name" value="Lipocalin_4"/>
    <property type="match status" value="1"/>
</dbReference>
<gene>
    <name evidence="3" type="ORF">AAEO56_14020</name>
</gene>
<feature type="signal peptide" evidence="1">
    <location>
        <begin position="1"/>
        <end position="15"/>
    </location>
</feature>